<protein>
    <submittedName>
        <fullName evidence="1">Uncharacterized protein</fullName>
    </submittedName>
</protein>
<dbReference type="AlphaFoldDB" id="A0A8I1EGV3"/>
<dbReference type="Proteomes" id="UP000637061">
    <property type="component" value="Unassembled WGS sequence"/>
</dbReference>
<comment type="caution">
    <text evidence="1">The sequence shown here is derived from an EMBL/GenBank/DDBJ whole genome shotgun (WGS) entry which is preliminary data.</text>
</comment>
<accession>A0A8I1EGV3</accession>
<dbReference type="EMBL" id="JAEHTE010000023">
    <property type="protein sequence ID" value="MBI6885852.1"/>
    <property type="molecule type" value="Genomic_DNA"/>
</dbReference>
<reference evidence="1" key="1">
    <citation type="submission" date="2020-12" db="EMBL/GenBank/DDBJ databases">
        <title>Enhanced detection system for hospital associated transmission using whole genome sequencing surveillance.</title>
        <authorList>
            <person name="Harrison L.H."/>
            <person name="Van Tyne D."/>
            <person name="Marsh J.W."/>
            <person name="Griffith M.P."/>
            <person name="Snyder D.J."/>
            <person name="Cooper V.S."/>
            <person name="Mustapha M."/>
        </authorList>
    </citation>
    <scope>NUCLEOTIDE SEQUENCE</scope>
    <source>
        <strain evidence="1">PSB00042</strain>
    </source>
</reference>
<proteinExistence type="predicted"/>
<evidence type="ECO:0000313" key="2">
    <source>
        <dbReference type="Proteomes" id="UP000637061"/>
    </source>
</evidence>
<dbReference type="RefSeq" id="WP_198747779.1">
    <property type="nucleotide sequence ID" value="NZ_JAEHTE010000023.1"/>
</dbReference>
<organism evidence="1 2">
    <name type="scientific">Pseudomonas putida</name>
    <name type="common">Arthrobacter siderocapsulatus</name>
    <dbReference type="NCBI Taxonomy" id="303"/>
    <lineage>
        <taxon>Bacteria</taxon>
        <taxon>Pseudomonadati</taxon>
        <taxon>Pseudomonadota</taxon>
        <taxon>Gammaproteobacteria</taxon>
        <taxon>Pseudomonadales</taxon>
        <taxon>Pseudomonadaceae</taxon>
        <taxon>Pseudomonas</taxon>
    </lineage>
</organism>
<name>A0A8I1EGV3_PSEPU</name>
<sequence>MEHIPSSEEKLQYLILLIKGRNDPFLVAAAIGQCYPAGTSRIIKDLTDRHSELTHEDFEYLGQSLTPGSYLEALRGISYSGHLWLGDGAFADLDDLEALGKIQAFLERAESWKGNNVTAGIDTSVIMHVDLLRIMTTLDHDPVVQAEKFSRIEQSLVHGVWVAQRDEHLQNLLSRAAYIEQGLPSDALSVRRWIHVMDAFQALPVDSEFASLKAMELLCGYEKQHPALQPAIQERVRAMATQCVEQVIGLDQKGLSDLMTSLSQNRIQGLCSLLSSANQLPMAPETRKRLHETVFLAATNANPRRAKDGFSELIEAIKPEVDWPEMISKLNETGRSVMLELYGNRSEYLSLMPRADRGRAVSLDLGI</sequence>
<gene>
    <name evidence="1" type="ORF">JEU22_18250</name>
</gene>
<evidence type="ECO:0000313" key="1">
    <source>
        <dbReference type="EMBL" id="MBI6885852.1"/>
    </source>
</evidence>